<name>A0ABW5N7T9_9FLAO</name>
<dbReference type="RefSeq" id="WP_378257790.1">
    <property type="nucleotide sequence ID" value="NZ_JBHSJV010000001.1"/>
</dbReference>
<comment type="caution">
    <text evidence="4">The sequence shown here is derived from an EMBL/GenBank/DDBJ whole genome shotgun (WGS) entry which is preliminary data.</text>
</comment>
<sequence length="1131" mass="131815">MSNFEIIKSKLEAFIRKFYVNELIKGSILFVSIGVLYLIVTLLIEYFLWLPSIGRSLLFWLFILVAIGLLVKFIIIPLFRLFRLTKGLNFLNASKMIGNHFPEVNDKLINLLQLNDDGNKSDLLAASIEQKSLELKPIPFKVAVDLKKNVSYAKYLLIPLALFLLVSFFGGIHWFSDSYTRVVNYQTAYVPPAPFEFFVVNEELNALENHDYVLKVKTVGDVIPENASIQFNDESYFLKSISAGSFEYKFTKPKNDITFSIEANGIHSKKYKLQVVPVPVLLSFDMVLDYPSYTKKKDEVIKSSGSAVIPEGTNVTWKINTRNVEKVNLKTIDTVISFKQNREQFEYTSRVFNNLDYLLSTSNANVSDYDNLSFLLKVIKDQYPEIKLQAKRDSLGSEKMFFKGTLNDDYGLHQLNLVYYNTKKPDSKNRIRIPISKNVYEEFIYVFPYNIELTDGIDYEFFFEVSDNDVLHGYKKTKSKVFNYRALTEDERKNKVLQEQNKAISGLNKSLKEFKNQENELKELSKLQKEKKKLDFNDQKKLENFLERQKKEEELMMNFSKKLKESLEKHTSKKEEPFKDALKERLERNEQRLKKNEELIKKINELSDKIDKEKLTEKLEDLAKENKNIKRNLEQLLELTKRFYVKEKQEKIADDLQKLAEKQEKLATKNEDENTKEKQEEINKEFNEIEKELKDLKEQNEDLKKPMDVGANEKDKQDIKEQQKQASDNLEKEKTSDAKKNQKSAAQKMKEMSDKMKMQMSANGEIEMMEDEEMLRQILDNLVDFSIEQEDLMNDFKNIKIDNPIYSSNLKYQSVLRENFLHIDDSIYALALRTPKITEDITDKLTEIEYNIENALKKLSDNQLFPATSNQQYTVKGANDLAYQLSRILGQMQNATPSSGSGKSGKNEFQLPDIIKKQGELNQKMEEGMKKGESQGKGSKGEKENGEKKNTSKEGEKKGENDNGKKKWKGKKDGNNNEGGNGDEQRNEQLQREELDGELFEIYKQQLELRNKLQDKIEEIGLGNKKSKNLLNRMKQVERDLLDKGFDKETLKRMVNLKHELFKLKEASFQQGEDSKRQSETNKKEFDQDNPSILNDAKQYFNTTEILNRQVLPLRQKYKGKVQQYFKEKND</sequence>
<keyword evidence="1" id="KW-0175">Coiled coil</keyword>
<feature type="compositionally biased region" description="Basic and acidic residues" evidence="2">
    <location>
        <begin position="1073"/>
        <end position="1087"/>
    </location>
</feature>
<evidence type="ECO:0000313" key="5">
    <source>
        <dbReference type="Proteomes" id="UP001597459"/>
    </source>
</evidence>
<evidence type="ECO:0000256" key="1">
    <source>
        <dbReference type="SAM" id="Coils"/>
    </source>
</evidence>
<feature type="region of interest" description="Disordered" evidence="2">
    <location>
        <begin position="1069"/>
        <end position="1094"/>
    </location>
</feature>
<protein>
    <recommendedName>
        <fullName evidence="6">DUF4175 family protein</fullName>
    </recommendedName>
</protein>
<proteinExistence type="predicted"/>
<evidence type="ECO:0000256" key="2">
    <source>
        <dbReference type="SAM" id="MobiDB-lite"/>
    </source>
</evidence>
<feature type="coiled-coil region" evidence="1">
    <location>
        <begin position="497"/>
        <end position="537"/>
    </location>
</feature>
<dbReference type="Proteomes" id="UP001597459">
    <property type="component" value="Unassembled WGS sequence"/>
</dbReference>
<feature type="compositionally biased region" description="Basic and acidic residues" evidence="2">
    <location>
        <begin position="698"/>
        <end position="740"/>
    </location>
</feature>
<feature type="region of interest" description="Disordered" evidence="2">
    <location>
        <begin position="927"/>
        <end position="989"/>
    </location>
</feature>
<evidence type="ECO:0008006" key="6">
    <source>
        <dbReference type="Google" id="ProtNLM"/>
    </source>
</evidence>
<keyword evidence="3" id="KW-0472">Membrane</keyword>
<feature type="transmembrane region" description="Helical" evidence="3">
    <location>
        <begin position="26"/>
        <end position="51"/>
    </location>
</feature>
<organism evidence="4 5">
    <name type="scientific">Aquimarina hainanensis</name>
    <dbReference type="NCBI Taxonomy" id="1578017"/>
    <lineage>
        <taxon>Bacteria</taxon>
        <taxon>Pseudomonadati</taxon>
        <taxon>Bacteroidota</taxon>
        <taxon>Flavobacteriia</taxon>
        <taxon>Flavobacteriales</taxon>
        <taxon>Flavobacteriaceae</taxon>
        <taxon>Aquimarina</taxon>
    </lineage>
</organism>
<keyword evidence="5" id="KW-1185">Reference proteome</keyword>
<reference evidence="5" key="1">
    <citation type="journal article" date="2019" name="Int. J. Syst. Evol. Microbiol.">
        <title>The Global Catalogue of Microorganisms (GCM) 10K type strain sequencing project: providing services to taxonomists for standard genome sequencing and annotation.</title>
        <authorList>
            <consortium name="The Broad Institute Genomics Platform"/>
            <consortium name="The Broad Institute Genome Sequencing Center for Infectious Disease"/>
            <person name="Wu L."/>
            <person name="Ma J."/>
        </authorList>
    </citation>
    <scope>NUCLEOTIDE SEQUENCE [LARGE SCALE GENOMIC DNA]</scope>
    <source>
        <strain evidence="5">KCTC 42423</strain>
    </source>
</reference>
<feature type="region of interest" description="Disordered" evidence="2">
    <location>
        <begin position="698"/>
        <end position="752"/>
    </location>
</feature>
<accession>A0ABW5N7T9</accession>
<evidence type="ECO:0000256" key="3">
    <source>
        <dbReference type="SAM" id="Phobius"/>
    </source>
</evidence>
<evidence type="ECO:0000313" key="4">
    <source>
        <dbReference type="EMBL" id="MFD2590273.1"/>
    </source>
</evidence>
<feature type="transmembrane region" description="Helical" evidence="3">
    <location>
        <begin position="57"/>
        <end position="79"/>
    </location>
</feature>
<keyword evidence="3" id="KW-1133">Transmembrane helix</keyword>
<gene>
    <name evidence="4" type="ORF">ACFSTE_05480</name>
</gene>
<keyword evidence="3" id="KW-0812">Transmembrane</keyword>
<dbReference type="EMBL" id="JBHULX010000004">
    <property type="protein sequence ID" value="MFD2590273.1"/>
    <property type="molecule type" value="Genomic_DNA"/>
</dbReference>
<feature type="compositionally biased region" description="Basic and acidic residues" evidence="2">
    <location>
        <begin position="927"/>
        <end position="975"/>
    </location>
</feature>
<feature type="transmembrane region" description="Helical" evidence="3">
    <location>
        <begin position="155"/>
        <end position="175"/>
    </location>
</feature>